<dbReference type="InterPro" id="IPR006303">
    <property type="entry name" value="FliR"/>
</dbReference>
<keyword evidence="6 10" id="KW-1133">Transmembrane helix</keyword>
<feature type="transmembrane region" description="Helical" evidence="10">
    <location>
        <begin position="7"/>
        <end position="29"/>
    </location>
</feature>
<evidence type="ECO:0000256" key="7">
    <source>
        <dbReference type="ARBA" id="ARBA00023136"/>
    </source>
</evidence>
<protein>
    <recommendedName>
        <fullName evidence="3 9">Flagellar biosynthetic protein FliR</fullName>
    </recommendedName>
</protein>
<dbReference type="Pfam" id="PF01311">
    <property type="entry name" value="Bac_export_1"/>
    <property type="match status" value="1"/>
</dbReference>
<sequence length="258" mass="28264">MVDFLPTFPAFLLVFVRVTSFFLLMPLFSYRSIPTTHKVGLGFFLSWIMIFTFDAPVLEINGAYFLLIIKEAMIGIMLGFIAYVIMAAIQIAGGFIDFQMGLAIANVIDPQTGTQSPLMGQYLYTISLFFLLALNGHHLLLDGIYFSYQFIPLEQAWIPLGDASIPNYILSSISKMFGVALQLSIPIVGSLFLVDVALGIVARTVPQLNIFVVGLPLKLGVGFIVLIAVMSILMGAVATLFETMLTTMRGLMELIGGL</sequence>
<dbReference type="PRINTS" id="PR00953">
    <property type="entry name" value="TYPE3IMRPROT"/>
</dbReference>
<feature type="transmembrane region" description="Helical" evidence="10">
    <location>
        <begin position="74"/>
        <end position="96"/>
    </location>
</feature>
<keyword evidence="11" id="KW-0966">Cell projection</keyword>
<dbReference type="RefSeq" id="WP_160545586.1">
    <property type="nucleotide sequence ID" value="NZ_JBHLUU010000016.1"/>
</dbReference>
<dbReference type="EMBL" id="JBHLUU010000016">
    <property type="protein sequence ID" value="MFC0474718.1"/>
    <property type="molecule type" value="Genomic_DNA"/>
</dbReference>
<gene>
    <name evidence="11" type="primary">fliR</name>
    <name evidence="11" type="ORF">ACFFHF_05330</name>
</gene>
<dbReference type="PANTHER" id="PTHR30065:SF1">
    <property type="entry name" value="SURFACE PRESENTATION OF ANTIGENS PROTEIN SPAR"/>
    <property type="match status" value="1"/>
</dbReference>
<dbReference type="InterPro" id="IPR002010">
    <property type="entry name" value="T3SS_IM_R"/>
</dbReference>
<comment type="function">
    <text evidence="1 10">Role in flagellar biosynthesis.</text>
</comment>
<dbReference type="PANTHER" id="PTHR30065">
    <property type="entry name" value="FLAGELLAR BIOSYNTHETIC PROTEIN FLIR"/>
    <property type="match status" value="1"/>
</dbReference>
<proteinExistence type="inferred from homology"/>
<feature type="transmembrane region" description="Helical" evidence="10">
    <location>
        <begin position="41"/>
        <end position="67"/>
    </location>
</feature>
<evidence type="ECO:0000256" key="2">
    <source>
        <dbReference type="ARBA" id="ARBA00009772"/>
    </source>
</evidence>
<evidence type="ECO:0000256" key="8">
    <source>
        <dbReference type="ARBA" id="ARBA00023143"/>
    </source>
</evidence>
<comment type="similarity">
    <text evidence="2 10">Belongs to the FliR/MopE/SpaR family.</text>
</comment>
<dbReference type="NCBIfam" id="TIGR01400">
    <property type="entry name" value="fliR"/>
    <property type="match status" value="1"/>
</dbReference>
<feature type="transmembrane region" description="Helical" evidence="10">
    <location>
        <begin position="179"/>
        <end position="201"/>
    </location>
</feature>
<keyword evidence="11" id="KW-0282">Flagellum</keyword>
<keyword evidence="7 10" id="KW-0472">Membrane</keyword>
<feature type="transmembrane region" description="Helical" evidence="10">
    <location>
        <begin position="221"/>
        <end position="241"/>
    </location>
</feature>
<comment type="caution">
    <text evidence="11">The sequence shown here is derived from an EMBL/GenBank/DDBJ whole genome shotgun (WGS) entry which is preliminary data.</text>
</comment>
<keyword evidence="8 10" id="KW-0975">Bacterial flagellum</keyword>
<keyword evidence="5 10" id="KW-0812">Transmembrane</keyword>
<evidence type="ECO:0000313" key="11">
    <source>
        <dbReference type="EMBL" id="MFC0474718.1"/>
    </source>
</evidence>
<keyword evidence="12" id="KW-1185">Reference proteome</keyword>
<comment type="subcellular location">
    <subcellularLocation>
        <location evidence="10">Cell membrane</location>
        <topology evidence="10">Multi-pass membrane protein</topology>
    </subcellularLocation>
    <subcellularLocation>
        <location evidence="10">Bacterial flagellum basal body</location>
    </subcellularLocation>
</comment>
<evidence type="ECO:0000256" key="3">
    <source>
        <dbReference type="ARBA" id="ARBA00021717"/>
    </source>
</evidence>
<dbReference type="Proteomes" id="UP001589738">
    <property type="component" value="Unassembled WGS sequence"/>
</dbReference>
<organism evidence="11 12">
    <name type="scientific">Robertmurraya beringensis</name>
    <dbReference type="NCBI Taxonomy" id="641660"/>
    <lineage>
        <taxon>Bacteria</taxon>
        <taxon>Bacillati</taxon>
        <taxon>Bacillota</taxon>
        <taxon>Bacilli</taxon>
        <taxon>Bacillales</taxon>
        <taxon>Bacillaceae</taxon>
        <taxon>Robertmurraya</taxon>
    </lineage>
</organism>
<reference evidence="11 12" key="1">
    <citation type="submission" date="2024-09" db="EMBL/GenBank/DDBJ databases">
        <authorList>
            <person name="Sun Q."/>
            <person name="Mori K."/>
        </authorList>
    </citation>
    <scope>NUCLEOTIDE SEQUENCE [LARGE SCALE GENOMIC DNA]</scope>
    <source>
        <strain evidence="11 12">CGMCC 1.9126</strain>
    </source>
</reference>
<keyword evidence="4 10" id="KW-1003">Cell membrane</keyword>
<evidence type="ECO:0000313" key="12">
    <source>
        <dbReference type="Proteomes" id="UP001589738"/>
    </source>
</evidence>
<feature type="transmembrane region" description="Helical" evidence="10">
    <location>
        <begin position="122"/>
        <end position="141"/>
    </location>
</feature>
<evidence type="ECO:0000256" key="5">
    <source>
        <dbReference type="ARBA" id="ARBA00022692"/>
    </source>
</evidence>
<evidence type="ECO:0000256" key="4">
    <source>
        <dbReference type="ARBA" id="ARBA00022475"/>
    </source>
</evidence>
<accession>A0ABV6KRZ4</accession>
<evidence type="ECO:0000256" key="1">
    <source>
        <dbReference type="ARBA" id="ARBA00002578"/>
    </source>
</evidence>
<evidence type="ECO:0000256" key="10">
    <source>
        <dbReference type="RuleBase" id="RU362071"/>
    </source>
</evidence>
<keyword evidence="11" id="KW-0969">Cilium</keyword>
<evidence type="ECO:0000256" key="6">
    <source>
        <dbReference type="ARBA" id="ARBA00022989"/>
    </source>
</evidence>
<evidence type="ECO:0000256" key="9">
    <source>
        <dbReference type="NCBIfam" id="TIGR01400"/>
    </source>
</evidence>
<name>A0ABV6KRZ4_9BACI</name>